<accession>A0ABY5Z594</accession>
<reference evidence="1" key="1">
    <citation type="submission" date="2021-04" db="EMBL/GenBank/DDBJ databases">
        <title>Biosynthetic gene clusters of Dactylosporangioum roseum.</title>
        <authorList>
            <person name="Hartkoorn R.C."/>
            <person name="Beaudoing E."/>
            <person name="Hot D."/>
            <person name="Moureu S."/>
        </authorList>
    </citation>
    <scope>NUCLEOTIDE SEQUENCE</scope>
    <source>
        <strain evidence="1">NRRL B-16295</strain>
    </source>
</reference>
<name>A0ABY5Z594_9ACTN</name>
<sequence>MRRGVVLSLGFVVVAIGAFVVLDRFGGTDRFADLPGAVDVRFKGSFTAQQVAALAALPQAAAVECASTLYGVKIYAPTGALPGSTVLTAVRSPGLRRATALDGQYPASDSQLLVDEQTAARHGVRIGQRVSLERGGHVVPATVVGIADRPADGSTGASEAVAVLPAGGVAKLDGGAPCDEVAVQLRRRSEATAFQKAAYAVLGTEPGVTYDDSLRGHV</sequence>
<evidence type="ECO:0000313" key="2">
    <source>
        <dbReference type="Proteomes" id="UP001058271"/>
    </source>
</evidence>
<organism evidence="1 2">
    <name type="scientific">Dactylosporangium roseum</name>
    <dbReference type="NCBI Taxonomy" id="47989"/>
    <lineage>
        <taxon>Bacteria</taxon>
        <taxon>Bacillati</taxon>
        <taxon>Actinomycetota</taxon>
        <taxon>Actinomycetes</taxon>
        <taxon>Micromonosporales</taxon>
        <taxon>Micromonosporaceae</taxon>
        <taxon>Dactylosporangium</taxon>
    </lineage>
</organism>
<dbReference type="Proteomes" id="UP001058271">
    <property type="component" value="Chromosome"/>
</dbReference>
<evidence type="ECO:0000313" key="1">
    <source>
        <dbReference type="EMBL" id="UWZ35913.1"/>
    </source>
</evidence>
<gene>
    <name evidence="1" type="ORF">Drose_33315</name>
</gene>
<dbReference type="EMBL" id="CP073721">
    <property type="protein sequence ID" value="UWZ35913.1"/>
    <property type="molecule type" value="Genomic_DNA"/>
</dbReference>
<keyword evidence="2" id="KW-1185">Reference proteome</keyword>
<dbReference type="RefSeq" id="WP_260725261.1">
    <property type="nucleotide sequence ID" value="NZ_BAAABS010000051.1"/>
</dbReference>
<protein>
    <submittedName>
        <fullName evidence="1">ABC transporter permease</fullName>
    </submittedName>
</protein>
<proteinExistence type="predicted"/>